<dbReference type="AlphaFoldDB" id="A0A1G6LK84"/>
<accession>A0A1G6LK84</accession>
<proteinExistence type="predicted"/>
<gene>
    <name evidence="1" type="ORF">SAMN04487864_107121</name>
</gene>
<keyword evidence="2" id="KW-1185">Reference proteome</keyword>
<name>A0A1G6LK84_9FIRM</name>
<reference evidence="2" key="1">
    <citation type="submission" date="2016-10" db="EMBL/GenBank/DDBJ databases">
        <authorList>
            <person name="Varghese N."/>
            <person name="Submissions S."/>
        </authorList>
    </citation>
    <scope>NUCLEOTIDE SEQUENCE [LARGE SCALE GENOMIC DNA]</scope>
    <source>
        <strain evidence="2">DSM 11005</strain>
    </source>
</reference>
<dbReference type="EMBL" id="FMYW01000007">
    <property type="protein sequence ID" value="SDC43700.1"/>
    <property type="molecule type" value="Genomic_DNA"/>
</dbReference>
<organism evidence="1 2">
    <name type="scientific">Succiniclasticum ruminis</name>
    <dbReference type="NCBI Taxonomy" id="40841"/>
    <lineage>
        <taxon>Bacteria</taxon>
        <taxon>Bacillati</taxon>
        <taxon>Bacillota</taxon>
        <taxon>Negativicutes</taxon>
        <taxon>Acidaminococcales</taxon>
        <taxon>Acidaminococcaceae</taxon>
        <taxon>Succiniclasticum</taxon>
    </lineage>
</organism>
<evidence type="ECO:0000313" key="1">
    <source>
        <dbReference type="EMBL" id="SDC43700.1"/>
    </source>
</evidence>
<protein>
    <submittedName>
        <fullName evidence="1">Uncharacterized protein</fullName>
    </submittedName>
</protein>
<dbReference type="Proteomes" id="UP000198943">
    <property type="component" value="Unassembled WGS sequence"/>
</dbReference>
<sequence length="67" mass="7835">MVSAFFCVISNLVRNVKEKYWSFDAKCGIIHRLSASSVHKNAKLNKILNRINYRVSLVGYKYNRKKN</sequence>
<evidence type="ECO:0000313" key="2">
    <source>
        <dbReference type="Proteomes" id="UP000198943"/>
    </source>
</evidence>